<dbReference type="InterPro" id="IPR021099">
    <property type="entry name" value="PORR_domain"/>
</dbReference>
<sequence>MCNANFETVPPWFLLTIAVAVRLAQAMLFKAKIQSMCWYPNARSISSLKVLWRKDQALDRAIEYDKRYKQCARVVKEVLNEPGQVIPLRYLEKRRERMRLKVRVETFLNQNPGMFDVYYHRIKPKTEPVRFLRISDRLHQFLEEEQRIFRENEPLIVSKLCKLLMMSKNKVVSADKLLHVKREFGFPNDFLVDLVPRYPQYFRLTGFPGEGKSFLELVSWNPEFAKSVIERRAEEESESMGIRVRPSFNVELPPGFVLKKEMREWVRDWMELDYISPYGDVSHLDQASREMEKRSVGVFHELLSLSLHKRIPVPILGKFCDEYRFSNAFSTTFTRHSGIFYLSLKGGIETAVLREAYKGDRLVDRDPLLQIKDKFVEMLEEGWRQRAEQLRLKQDNIKKDMELLATKVGE</sequence>
<feature type="domain" description="PORR" evidence="1">
    <location>
        <begin position="54"/>
        <end position="383"/>
    </location>
</feature>
<keyword evidence="3" id="KW-1185">Reference proteome</keyword>
<protein>
    <recommendedName>
        <fullName evidence="1">PORR domain-containing protein</fullName>
    </recommendedName>
</protein>
<dbReference type="Proteomes" id="UP001367508">
    <property type="component" value="Unassembled WGS sequence"/>
</dbReference>
<evidence type="ECO:0000259" key="1">
    <source>
        <dbReference type="Pfam" id="PF11955"/>
    </source>
</evidence>
<dbReference type="AlphaFoldDB" id="A0AAN9QNL0"/>
<dbReference type="InterPro" id="IPR045040">
    <property type="entry name" value="PORR_fam"/>
</dbReference>
<reference evidence="2 3" key="1">
    <citation type="submission" date="2024-01" db="EMBL/GenBank/DDBJ databases">
        <title>The genomes of 5 underutilized Papilionoideae crops provide insights into root nodulation and disease resistanc.</title>
        <authorList>
            <person name="Jiang F."/>
        </authorList>
    </citation>
    <scope>NUCLEOTIDE SEQUENCE [LARGE SCALE GENOMIC DNA]</scope>
    <source>
        <strain evidence="2">LVBAO_FW01</strain>
        <tissue evidence="2">Leaves</tissue>
    </source>
</reference>
<dbReference type="GO" id="GO:0003723">
    <property type="term" value="F:RNA binding"/>
    <property type="evidence" value="ECO:0007669"/>
    <property type="project" value="InterPro"/>
</dbReference>
<evidence type="ECO:0000313" key="3">
    <source>
        <dbReference type="Proteomes" id="UP001367508"/>
    </source>
</evidence>
<dbReference type="PANTHER" id="PTHR31476">
    <property type="entry name" value="PROTEIN WHAT'S THIS FACTOR 1 HOMOLOG, CHLOROPLASTIC"/>
    <property type="match status" value="1"/>
</dbReference>
<dbReference type="Pfam" id="PF11955">
    <property type="entry name" value="PORR"/>
    <property type="match status" value="1"/>
</dbReference>
<organism evidence="2 3">
    <name type="scientific">Canavalia gladiata</name>
    <name type="common">Sword bean</name>
    <name type="synonym">Dolichos gladiatus</name>
    <dbReference type="NCBI Taxonomy" id="3824"/>
    <lineage>
        <taxon>Eukaryota</taxon>
        <taxon>Viridiplantae</taxon>
        <taxon>Streptophyta</taxon>
        <taxon>Embryophyta</taxon>
        <taxon>Tracheophyta</taxon>
        <taxon>Spermatophyta</taxon>
        <taxon>Magnoliopsida</taxon>
        <taxon>eudicotyledons</taxon>
        <taxon>Gunneridae</taxon>
        <taxon>Pentapetalae</taxon>
        <taxon>rosids</taxon>
        <taxon>fabids</taxon>
        <taxon>Fabales</taxon>
        <taxon>Fabaceae</taxon>
        <taxon>Papilionoideae</taxon>
        <taxon>50 kb inversion clade</taxon>
        <taxon>NPAAA clade</taxon>
        <taxon>indigoferoid/millettioid clade</taxon>
        <taxon>Phaseoleae</taxon>
        <taxon>Canavalia</taxon>
    </lineage>
</organism>
<dbReference type="EMBL" id="JAYMYQ010000003">
    <property type="protein sequence ID" value="KAK7344480.1"/>
    <property type="molecule type" value="Genomic_DNA"/>
</dbReference>
<accession>A0AAN9QNL0</accession>
<comment type="caution">
    <text evidence="2">The sequence shown here is derived from an EMBL/GenBank/DDBJ whole genome shotgun (WGS) entry which is preliminary data.</text>
</comment>
<proteinExistence type="predicted"/>
<name>A0AAN9QNL0_CANGL</name>
<gene>
    <name evidence="2" type="ORF">VNO77_14129</name>
</gene>
<dbReference type="PANTHER" id="PTHR31476:SF3">
    <property type="entry name" value="UBIQUITIN CARBOXYL-TERMINAL HYDROLASE FAMILY PROTEIN"/>
    <property type="match status" value="1"/>
</dbReference>
<evidence type="ECO:0000313" key="2">
    <source>
        <dbReference type="EMBL" id="KAK7344480.1"/>
    </source>
</evidence>